<dbReference type="InterPro" id="IPR037171">
    <property type="entry name" value="NagB/RpiA_transferase-like"/>
</dbReference>
<keyword evidence="1 3" id="KW-0378">Hydrolase</keyword>
<evidence type="ECO:0000256" key="1">
    <source>
        <dbReference type="ARBA" id="ARBA00022801"/>
    </source>
</evidence>
<dbReference type="Pfam" id="PF01182">
    <property type="entry name" value="Glucosamine_iso"/>
    <property type="match status" value="1"/>
</dbReference>
<proteinExistence type="inferred from homology"/>
<dbReference type="PANTHER" id="PTHR11280:SF5">
    <property type="entry name" value="GLUCOSAMINE-6-PHOSPHATE ISOMERASE"/>
    <property type="match status" value="1"/>
</dbReference>
<comment type="caution">
    <text evidence="5">The sequence shown here is derived from an EMBL/GenBank/DDBJ whole genome shotgun (WGS) entry which is preliminary data.</text>
</comment>
<feature type="active site" description="For ring-opening step" evidence="3">
    <location>
        <position position="143"/>
    </location>
</feature>
<comment type="function">
    <text evidence="3">Catalyzes the reversible isomerization-deamination of glucosamine 6-phosphate (GlcN6P) to form fructose 6-phosphate (Fru6P) and ammonium ion.</text>
</comment>
<dbReference type="InterPro" id="IPR018321">
    <property type="entry name" value="Glucosamine6P_isomerase_CS"/>
</dbReference>
<feature type="active site" description="Proton acceptor; for enolization step" evidence="3">
    <location>
        <position position="67"/>
    </location>
</feature>
<keyword evidence="6" id="KW-1185">Reference proteome</keyword>
<dbReference type="Proteomes" id="UP001523565">
    <property type="component" value="Unassembled WGS sequence"/>
</dbReference>
<dbReference type="InterPro" id="IPR006148">
    <property type="entry name" value="Glc/Gal-6P_isomerase"/>
</dbReference>
<dbReference type="EC" id="3.5.99.6" evidence="3"/>
<comment type="similarity">
    <text evidence="3">Belongs to the glucosamine/galactosamine-6-phosphate isomerase family. NagB subfamily.</text>
</comment>
<comment type="caution">
    <text evidence="3">Lacks conserved residue(s) required for the propagation of feature annotation.</text>
</comment>
<evidence type="ECO:0000313" key="5">
    <source>
        <dbReference type="EMBL" id="MCP1110855.1"/>
    </source>
</evidence>
<evidence type="ECO:0000313" key="6">
    <source>
        <dbReference type="Proteomes" id="UP001523565"/>
    </source>
</evidence>
<accession>A0ABT1EJI5</accession>
<dbReference type="Gene3D" id="3.40.50.1360">
    <property type="match status" value="1"/>
</dbReference>
<evidence type="ECO:0000256" key="3">
    <source>
        <dbReference type="HAMAP-Rule" id="MF_01241"/>
    </source>
</evidence>
<dbReference type="EMBL" id="JAMZFV010000018">
    <property type="protein sequence ID" value="MCP1110855.1"/>
    <property type="molecule type" value="Genomic_DNA"/>
</dbReference>
<dbReference type="PANTHER" id="PTHR11280">
    <property type="entry name" value="GLUCOSAMINE-6-PHOSPHATE ISOMERASE"/>
    <property type="match status" value="1"/>
</dbReference>
<dbReference type="InterPro" id="IPR004547">
    <property type="entry name" value="Glucosamine6P_isomerase"/>
</dbReference>
<dbReference type="RefSeq" id="WP_262069735.1">
    <property type="nucleotide sequence ID" value="NZ_JAMXOC010000018.1"/>
</dbReference>
<dbReference type="SUPFAM" id="SSF100950">
    <property type="entry name" value="NagB/RpiA/CoA transferase-like"/>
    <property type="match status" value="1"/>
</dbReference>
<name>A0ABT1EJI5_9FIRM</name>
<feature type="domain" description="Glucosamine/galactosamine-6-phosphate isomerase" evidence="4">
    <location>
        <begin position="10"/>
        <end position="226"/>
    </location>
</feature>
<protein>
    <recommendedName>
        <fullName evidence="3">Glucosamine-6-phosphate deaminase</fullName>
        <ecNumber evidence="3">3.5.99.6</ecNumber>
    </recommendedName>
    <alternativeName>
        <fullName evidence="3">GlcN6P deaminase</fullName>
        <shortName evidence="3">GNPDA</shortName>
    </alternativeName>
    <alternativeName>
        <fullName evidence="3">Glucosamine-6-phosphate isomerase</fullName>
    </alternativeName>
</protein>
<reference evidence="5 6" key="1">
    <citation type="journal article" date="2022" name="Genome Biol. Evol.">
        <title>Host diet, physiology and behaviors set the stage for Lachnospiraceae cladogenesis.</title>
        <authorList>
            <person name="Vera-Ponce De Leon A."/>
            <person name="Schneider M."/>
            <person name="Jahnes B.C."/>
            <person name="Sadowski V."/>
            <person name="Camuy-Velez L.A."/>
            <person name="Duan J."/>
            <person name="Sabree Z.L."/>
        </authorList>
    </citation>
    <scope>NUCLEOTIDE SEQUENCE [LARGE SCALE GENOMIC DNA]</scope>
    <source>
        <strain evidence="5 6">PAL227</strain>
    </source>
</reference>
<organism evidence="5 6">
    <name type="scientific">Ohessyouella blattaphilus</name>
    <dbReference type="NCBI Taxonomy" id="2949333"/>
    <lineage>
        <taxon>Bacteria</taxon>
        <taxon>Bacillati</taxon>
        <taxon>Bacillota</taxon>
        <taxon>Clostridia</taxon>
        <taxon>Lachnospirales</taxon>
        <taxon>Lachnospiraceae</taxon>
        <taxon>Ohessyouella</taxon>
    </lineage>
</organism>
<dbReference type="HAMAP" id="MF_01241">
    <property type="entry name" value="GlcN6P_deamin"/>
    <property type="match status" value="1"/>
</dbReference>
<comment type="catalytic activity">
    <reaction evidence="3">
        <text>alpha-D-glucosamine 6-phosphate + H2O = beta-D-fructose 6-phosphate + NH4(+)</text>
        <dbReference type="Rhea" id="RHEA:12172"/>
        <dbReference type="ChEBI" id="CHEBI:15377"/>
        <dbReference type="ChEBI" id="CHEBI:28938"/>
        <dbReference type="ChEBI" id="CHEBI:57634"/>
        <dbReference type="ChEBI" id="CHEBI:75989"/>
        <dbReference type="EC" id="3.5.99.6"/>
    </reaction>
</comment>
<dbReference type="GO" id="GO:0004342">
    <property type="term" value="F:glucosamine-6-phosphate deaminase activity"/>
    <property type="evidence" value="ECO:0007669"/>
    <property type="project" value="UniProtKB-EC"/>
</dbReference>
<sequence>MNVIKAKSVEELNKKAAVMIAGQMLEKPDSVLGFATGSSPLGTYAELIRLYQEGTIDFSQVTTFNLDEYVGLGKDHSQSYHYFMKENLFSKVNIKEENTHIPSGVAADATAECRRYEEAIGAAGGVDLQLLGLGRNGHIGFNEPDSIFGKETSVVKLTESTIEANTRFFDSSAEVPKEAISMGIGTIMKARKILLIAYGADKKEAIEKLLSGEVSPQMPASILQLHPQTTIIYAD</sequence>
<feature type="active site" description="For ring-opening step" evidence="3">
    <location>
        <position position="136"/>
    </location>
</feature>
<evidence type="ECO:0000256" key="2">
    <source>
        <dbReference type="ARBA" id="ARBA00023277"/>
    </source>
</evidence>
<keyword evidence="2 3" id="KW-0119">Carbohydrate metabolism</keyword>
<dbReference type="PROSITE" id="PS01161">
    <property type="entry name" value="GLC_GALNAC_ISOMERASE"/>
    <property type="match status" value="1"/>
</dbReference>
<dbReference type="CDD" id="cd01399">
    <property type="entry name" value="GlcN6P_deaminase"/>
    <property type="match status" value="1"/>
</dbReference>
<evidence type="ECO:0000259" key="4">
    <source>
        <dbReference type="Pfam" id="PF01182"/>
    </source>
</evidence>
<comment type="pathway">
    <text evidence="3">Amino-sugar metabolism; N-acetylneuraminate degradation; D-fructose 6-phosphate from N-acetylneuraminate: step 5/5.</text>
</comment>
<dbReference type="NCBIfam" id="TIGR00502">
    <property type="entry name" value="nagB"/>
    <property type="match status" value="1"/>
</dbReference>
<feature type="active site" description="Proton acceptor; for ring-opening step" evidence="3">
    <location>
        <position position="138"/>
    </location>
</feature>
<gene>
    <name evidence="3 5" type="primary">nagB</name>
    <name evidence="5" type="ORF">NK118_11390</name>
</gene>